<name>A0A1T5DXM6_9SPHN</name>
<dbReference type="EMBL" id="FUYM01000006">
    <property type="protein sequence ID" value="SKB76572.1"/>
    <property type="molecule type" value="Genomic_DNA"/>
</dbReference>
<gene>
    <name evidence="1" type="ORF">SAMN06295920_10612</name>
</gene>
<dbReference type="Proteomes" id="UP000189818">
    <property type="component" value="Unassembled WGS sequence"/>
</dbReference>
<reference evidence="2" key="1">
    <citation type="submission" date="2017-02" db="EMBL/GenBank/DDBJ databases">
        <authorList>
            <person name="Varghese N."/>
            <person name="Submissions S."/>
        </authorList>
    </citation>
    <scope>NUCLEOTIDE SEQUENCE [LARGE SCALE GENOMIC DNA]</scope>
    <source>
        <strain evidence="2">UM2</strain>
    </source>
</reference>
<organism evidence="1 2">
    <name type="scientific">Rhizorhabdus histidinilytica</name>
    <dbReference type="NCBI Taxonomy" id="439228"/>
    <lineage>
        <taxon>Bacteria</taxon>
        <taxon>Pseudomonadati</taxon>
        <taxon>Pseudomonadota</taxon>
        <taxon>Alphaproteobacteria</taxon>
        <taxon>Sphingomonadales</taxon>
        <taxon>Sphingomonadaceae</taxon>
        <taxon>Rhizorhabdus</taxon>
    </lineage>
</organism>
<proteinExistence type="predicted"/>
<protein>
    <submittedName>
        <fullName evidence="1">Uncharacterized protein</fullName>
    </submittedName>
</protein>
<accession>A0A1T5DXM6</accession>
<dbReference type="STRING" id="439228.SAMN06295920_10612"/>
<evidence type="ECO:0000313" key="2">
    <source>
        <dbReference type="Proteomes" id="UP000189818"/>
    </source>
</evidence>
<evidence type="ECO:0000313" key="1">
    <source>
        <dbReference type="EMBL" id="SKB76572.1"/>
    </source>
</evidence>
<keyword evidence="2" id="KW-1185">Reference proteome</keyword>
<dbReference type="AlphaFoldDB" id="A0A1T5DXM6"/>
<sequence>MEMTVTTGLRGPEGLCRSYGQAMLDRDGQALAAHYLFPYISFTLGHVHSFEDRATADAACADQIARFGRAGVGTDIRLAGYRVEPVSADSALCHVTWEVFPVNGTPGWSWTNVYGYRRRGEEEGFEFNISDQEIGELLRRFPDFYSL</sequence>